<keyword evidence="2" id="KW-1185">Reference proteome</keyword>
<sequence length="178" mass="19968">MEKTGTSTIKVYLGMANQRRPASDGNLVVIGVFPCLSDDYAALRRICTLLVAEIDDVRSRGLLMGSLRRSGLLILRGDYAWMTAFCRHSGASRRNPCLQCWAFGPRREGDEQLHGSQCRGEPLMVEHAAEVCRAFDSCFGNASLARLMTHDRHRLIQRQPLILGNWPNPDDQDVRLIV</sequence>
<evidence type="ECO:0000313" key="2">
    <source>
        <dbReference type="Proteomes" id="UP000218209"/>
    </source>
</evidence>
<dbReference type="AlphaFoldDB" id="A0A1X6NX87"/>
<organism evidence="1 2">
    <name type="scientific">Porphyra umbilicalis</name>
    <name type="common">Purple laver</name>
    <name type="synonym">Red alga</name>
    <dbReference type="NCBI Taxonomy" id="2786"/>
    <lineage>
        <taxon>Eukaryota</taxon>
        <taxon>Rhodophyta</taxon>
        <taxon>Bangiophyceae</taxon>
        <taxon>Bangiales</taxon>
        <taxon>Bangiaceae</taxon>
        <taxon>Porphyra</taxon>
    </lineage>
</organism>
<dbReference type="Proteomes" id="UP000218209">
    <property type="component" value="Unassembled WGS sequence"/>
</dbReference>
<evidence type="ECO:0000313" key="1">
    <source>
        <dbReference type="EMBL" id="OSX73140.1"/>
    </source>
</evidence>
<proteinExistence type="predicted"/>
<name>A0A1X6NX87_PORUM</name>
<accession>A0A1X6NX87</accession>
<protein>
    <submittedName>
        <fullName evidence="1">Uncharacterized protein</fullName>
    </submittedName>
</protein>
<gene>
    <name evidence="1" type="ORF">BU14_0374s0014</name>
</gene>
<reference evidence="1 2" key="1">
    <citation type="submission" date="2017-03" db="EMBL/GenBank/DDBJ databases">
        <title>WGS assembly of Porphyra umbilicalis.</title>
        <authorList>
            <person name="Brawley S.H."/>
            <person name="Blouin N.A."/>
            <person name="Ficko-Blean E."/>
            <person name="Wheeler G.L."/>
            <person name="Lohr M."/>
            <person name="Goodson H.V."/>
            <person name="Jenkins J.W."/>
            <person name="Blaby-Haas C.E."/>
            <person name="Helliwell K.E."/>
            <person name="Chan C."/>
            <person name="Marriage T."/>
            <person name="Bhattacharya D."/>
            <person name="Klein A.S."/>
            <person name="Badis Y."/>
            <person name="Brodie J."/>
            <person name="Cao Y."/>
            <person name="Collen J."/>
            <person name="Dittami S.M."/>
            <person name="Gachon C.M."/>
            <person name="Green B.R."/>
            <person name="Karpowicz S."/>
            <person name="Kim J.W."/>
            <person name="Kudahl U."/>
            <person name="Lin S."/>
            <person name="Michel G."/>
            <person name="Mittag M."/>
            <person name="Olson B.J."/>
            <person name="Pangilinan J."/>
            <person name="Peng Y."/>
            <person name="Qiu H."/>
            <person name="Shu S."/>
            <person name="Singer J.T."/>
            <person name="Smith A.G."/>
            <person name="Sprecher B.N."/>
            <person name="Wagner V."/>
            <person name="Wang W."/>
            <person name="Wang Z.-Y."/>
            <person name="Yan J."/>
            <person name="Yarish C."/>
            <person name="Zoeuner-Riek S."/>
            <person name="Zhuang Y."/>
            <person name="Zou Y."/>
            <person name="Lindquist E.A."/>
            <person name="Grimwood J."/>
            <person name="Barry K."/>
            <person name="Rokhsar D.S."/>
            <person name="Schmutz J."/>
            <person name="Stiller J.W."/>
            <person name="Grossman A.R."/>
            <person name="Prochnik S.E."/>
        </authorList>
    </citation>
    <scope>NUCLEOTIDE SEQUENCE [LARGE SCALE GENOMIC DNA]</scope>
    <source>
        <strain evidence="1">4086291</strain>
    </source>
</reference>
<dbReference type="EMBL" id="KV919016">
    <property type="protein sequence ID" value="OSX73140.1"/>
    <property type="molecule type" value="Genomic_DNA"/>
</dbReference>